<evidence type="ECO:0000256" key="2">
    <source>
        <dbReference type="SAM" id="Phobius"/>
    </source>
</evidence>
<feature type="transmembrane region" description="Helical" evidence="2">
    <location>
        <begin position="31"/>
        <end position="53"/>
    </location>
</feature>
<gene>
    <name evidence="3" type="ORF">WMO66_12185</name>
</gene>
<proteinExistence type="predicted"/>
<comment type="caution">
    <text evidence="3">The sequence shown here is derived from an EMBL/GenBank/DDBJ whole genome shotgun (WGS) entry which is preliminary data.</text>
</comment>
<dbReference type="RefSeq" id="WP_349136693.1">
    <property type="nucleotide sequence ID" value="NZ_JBBMFF010000254.1"/>
</dbReference>
<keyword evidence="2" id="KW-1133">Transmembrane helix</keyword>
<protein>
    <submittedName>
        <fullName evidence="3">Uncharacterized protein</fullName>
    </submittedName>
</protein>
<evidence type="ECO:0000256" key="1">
    <source>
        <dbReference type="SAM" id="MobiDB-lite"/>
    </source>
</evidence>
<sequence>MEENQKDMPAVQETPEAPQSEFVPSPKWKRVLAWVLFAIVVLGIASWLLNIAVPEWPEKLFGYTRG</sequence>
<evidence type="ECO:0000313" key="4">
    <source>
        <dbReference type="Proteomes" id="UP001491552"/>
    </source>
</evidence>
<accession>A0ABV1G9A0</accession>
<keyword evidence="2" id="KW-0472">Membrane</keyword>
<keyword evidence="2" id="KW-0812">Transmembrane</keyword>
<feature type="region of interest" description="Disordered" evidence="1">
    <location>
        <begin position="1"/>
        <end position="22"/>
    </location>
</feature>
<organism evidence="3 4">
    <name type="scientific">Faecousia intestinalis</name>
    <dbReference type="NCBI Taxonomy" id="3133167"/>
    <lineage>
        <taxon>Bacteria</taxon>
        <taxon>Bacillati</taxon>
        <taxon>Bacillota</taxon>
        <taxon>Clostridia</taxon>
        <taxon>Eubacteriales</taxon>
        <taxon>Oscillospiraceae</taxon>
        <taxon>Faecousia</taxon>
    </lineage>
</organism>
<reference evidence="3 4" key="1">
    <citation type="submission" date="2024-03" db="EMBL/GenBank/DDBJ databases">
        <title>Human intestinal bacterial collection.</title>
        <authorList>
            <person name="Pauvert C."/>
            <person name="Hitch T.C.A."/>
            <person name="Clavel T."/>
        </authorList>
    </citation>
    <scope>NUCLEOTIDE SEQUENCE [LARGE SCALE GENOMIC DNA]</scope>
    <source>
        <strain evidence="3 4">CLA-AA-H192</strain>
    </source>
</reference>
<dbReference type="EMBL" id="JBBMFF010000254">
    <property type="protein sequence ID" value="MEQ2511990.1"/>
    <property type="molecule type" value="Genomic_DNA"/>
</dbReference>
<name>A0ABV1G9A0_9FIRM</name>
<evidence type="ECO:0000313" key="3">
    <source>
        <dbReference type="EMBL" id="MEQ2511990.1"/>
    </source>
</evidence>
<dbReference type="Proteomes" id="UP001491552">
    <property type="component" value="Unassembled WGS sequence"/>
</dbReference>
<keyword evidence="4" id="KW-1185">Reference proteome</keyword>